<organism evidence="1 2">
    <name type="scientific">Pseudomonas mandelii PD30</name>
    <dbReference type="NCBI Taxonomy" id="1419583"/>
    <lineage>
        <taxon>Bacteria</taxon>
        <taxon>Pseudomonadati</taxon>
        <taxon>Pseudomonadota</taxon>
        <taxon>Gammaproteobacteria</taxon>
        <taxon>Pseudomonadales</taxon>
        <taxon>Pseudomonadaceae</taxon>
        <taxon>Pseudomonas</taxon>
    </lineage>
</organism>
<sequence>MIDKGIKMELYTDIWKIGELTDSKQSIGL</sequence>
<accession>A0A059L2Z1</accession>
<reference evidence="1 2" key="1">
    <citation type="submission" date="2013-12" db="EMBL/GenBank/DDBJ databases">
        <authorList>
            <person name="Formusa P.A."/>
            <person name="Habash M."/>
            <person name="Lee H."/>
            <person name="Trevors J.T."/>
        </authorList>
    </citation>
    <scope>NUCLEOTIDE SEQUENCE [LARGE SCALE GENOMIC DNA]</scope>
    <source>
        <strain evidence="1 2">PD30</strain>
    </source>
</reference>
<dbReference type="Proteomes" id="UP000026739">
    <property type="component" value="Unassembled WGS sequence"/>
</dbReference>
<comment type="caution">
    <text evidence="1">The sequence shown here is derived from an EMBL/GenBank/DDBJ whole genome shotgun (WGS) entry which is preliminary data.</text>
</comment>
<dbReference type="AlphaFoldDB" id="A0A059L2Z1"/>
<name>A0A059L2Z1_9PSED</name>
<gene>
    <name evidence="1" type="ORF">V466_13625</name>
</gene>
<protein>
    <submittedName>
        <fullName evidence="1">Uncharacterized protein</fullName>
    </submittedName>
</protein>
<dbReference type="EMBL" id="AZQQ01000077">
    <property type="protein sequence ID" value="KDD68653.1"/>
    <property type="molecule type" value="Genomic_DNA"/>
</dbReference>
<evidence type="ECO:0000313" key="2">
    <source>
        <dbReference type="Proteomes" id="UP000026739"/>
    </source>
</evidence>
<evidence type="ECO:0000313" key="1">
    <source>
        <dbReference type="EMBL" id="KDD68653.1"/>
    </source>
</evidence>
<proteinExistence type="predicted"/>